<evidence type="ECO:0000313" key="3">
    <source>
        <dbReference type="Proteomes" id="UP000182235"/>
    </source>
</evidence>
<evidence type="ECO:0000313" key="2">
    <source>
        <dbReference type="EMBL" id="OJD12760.1"/>
    </source>
</evidence>
<comment type="caution">
    <text evidence="2">The sequence shown here is derived from an EMBL/GenBank/DDBJ whole genome shotgun (WGS) entry which is preliminary data.</text>
</comment>
<dbReference type="AlphaFoldDB" id="A0A1J9P8H0"/>
<dbReference type="Proteomes" id="UP000182235">
    <property type="component" value="Unassembled WGS sequence"/>
</dbReference>
<accession>A0A1J9P8H0</accession>
<protein>
    <submittedName>
        <fullName evidence="2">Uncharacterized protein</fullName>
    </submittedName>
</protein>
<gene>
    <name evidence="2" type="ORF">AJ78_06700</name>
</gene>
<sequence>MLNENHDMRRFTETSSGDRCGVDTSWSKEMLEKLNRIDAIFEEIEHIFRILKVIEKQPSKGTIWIYSPLMRKDPNGDSSARAGEEVPVEMLPTRALTMEAHQESYQRDRR</sequence>
<reference evidence="2 3" key="1">
    <citation type="submission" date="2015-07" db="EMBL/GenBank/DDBJ databases">
        <title>Emmonsia species relationships and genome sequence.</title>
        <authorList>
            <consortium name="The Broad Institute Genomics Platform"/>
            <person name="Cuomo C.A."/>
            <person name="Munoz J.F."/>
            <person name="Imamovic A."/>
            <person name="Priest M.E."/>
            <person name="Young S."/>
            <person name="Clay O.K."/>
            <person name="McEwen J.G."/>
        </authorList>
    </citation>
    <scope>NUCLEOTIDE SEQUENCE [LARGE SCALE GENOMIC DNA]</scope>
    <source>
        <strain evidence="2 3">UAMH 9510</strain>
    </source>
</reference>
<dbReference type="EMBL" id="LGRN01000368">
    <property type="protein sequence ID" value="OJD12760.1"/>
    <property type="molecule type" value="Genomic_DNA"/>
</dbReference>
<keyword evidence="3" id="KW-1185">Reference proteome</keyword>
<organism evidence="2 3">
    <name type="scientific">Emergomyces pasteurianus Ep9510</name>
    <dbReference type="NCBI Taxonomy" id="1447872"/>
    <lineage>
        <taxon>Eukaryota</taxon>
        <taxon>Fungi</taxon>
        <taxon>Dikarya</taxon>
        <taxon>Ascomycota</taxon>
        <taxon>Pezizomycotina</taxon>
        <taxon>Eurotiomycetes</taxon>
        <taxon>Eurotiomycetidae</taxon>
        <taxon>Onygenales</taxon>
        <taxon>Ajellomycetaceae</taxon>
        <taxon>Emergomyces</taxon>
    </lineage>
</organism>
<name>A0A1J9P8H0_9EURO</name>
<feature type="compositionally biased region" description="Basic and acidic residues" evidence="1">
    <location>
        <begin position="1"/>
        <end position="12"/>
    </location>
</feature>
<feature type="region of interest" description="Disordered" evidence="1">
    <location>
        <begin position="1"/>
        <end position="22"/>
    </location>
</feature>
<evidence type="ECO:0000256" key="1">
    <source>
        <dbReference type="SAM" id="MobiDB-lite"/>
    </source>
</evidence>
<proteinExistence type="predicted"/>